<accession>A0A511QR48</accession>
<comment type="similarity">
    <text evidence="1">Belongs to the membrane fusion protein (MFP) (TC 8.A.1) family.</text>
</comment>
<dbReference type="InterPro" id="IPR006143">
    <property type="entry name" value="RND_pump_MFP"/>
</dbReference>
<gene>
    <name evidence="3" type="ORF">VSU01S_18020</name>
</gene>
<evidence type="ECO:0000313" key="4">
    <source>
        <dbReference type="Proteomes" id="UP000321113"/>
    </source>
</evidence>
<dbReference type="OrthoDB" id="9781888at2"/>
<dbReference type="EMBL" id="BJXK01000006">
    <property type="protein sequence ID" value="GEM79557.1"/>
    <property type="molecule type" value="Genomic_DNA"/>
</dbReference>
<dbReference type="RefSeq" id="WP_119010651.1">
    <property type="nucleotide sequence ID" value="NZ_BJXK01000006.1"/>
</dbReference>
<sequence length="384" mass="42006">MKKNVITLVITLAAAGSIAGVVGYNGMQMAMAKEASTQHVQQNNVVLPSVSVQTTTASAYEAEVIGYGETRPRFELQFASEVSGRVEWLADEFETGKVIEQGTVLARLDDTAYQQALSQAKADVADTRLELLEEERQGEQAKSEWQRSGLSGEPASPLVLREPQLASAKAKLVNAQQALEKAQKDLSDTEIKAPFDALVVTRDVQPGTYLASGGMIATFYSVDRIEVEIPLSEAQWANLPQSQDFTQWSVELTDSNGLQSWTGEVERAYQHLDSGTRQRSLIVTVDNPLEKEHPLFSGTFVQARLNGATMEQLWELPASAISQQGELWLVDDDGLLHKASADKAFERQDKVYVTPVVTDSEAQVVLRPLSTFNVGMKVSASENS</sequence>
<evidence type="ECO:0000256" key="1">
    <source>
        <dbReference type="ARBA" id="ARBA00009477"/>
    </source>
</evidence>
<protein>
    <submittedName>
        <fullName evidence="3">Membrane protein</fullName>
    </submittedName>
</protein>
<organism evidence="3 4">
    <name type="scientific">Vibrio superstes NBRC 103154</name>
    <dbReference type="NCBI Taxonomy" id="1219062"/>
    <lineage>
        <taxon>Bacteria</taxon>
        <taxon>Pseudomonadati</taxon>
        <taxon>Pseudomonadota</taxon>
        <taxon>Gammaproteobacteria</taxon>
        <taxon>Vibrionales</taxon>
        <taxon>Vibrionaceae</taxon>
        <taxon>Vibrio</taxon>
    </lineage>
</organism>
<reference evidence="3 4" key="1">
    <citation type="submission" date="2019-07" db="EMBL/GenBank/DDBJ databases">
        <title>Whole genome shotgun sequence of Vibrio superstes NBRC 103154.</title>
        <authorList>
            <person name="Hosoyama A."/>
            <person name="Uohara A."/>
            <person name="Ohji S."/>
            <person name="Ichikawa N."/>
        </authorList>
    </citation>
    <scope>NUCLEOTIDE SEQUENCE [LARGE SCALE GENOMIC DNA]</scope>
    <source>
        <strain evidence="3 4">NBRC 103154</strain>
    </source>
</reference>
<dbReference type="Proteomes" id="UP000321113">
    <property type="component" value="Unassembled WGS sequence"/>
</dbReference>
<evidence type="ECO:0000256" key="2">
    <source>
        <dbReference type="SAM" id="MobiDB-lite"/>
    </source>
</evidence>
<dbReference type="GO" id="GO:1990281">
    <property type="term" value="C:efflux pump complex"/>
    <property type="evidence" value="ECO:0007669"/>
    <property type="project" value="TreeGrafter"/>
</dbReference>
<comment type="caution">
    <text evidence="3">The sequence shown here is derived from an EMBL/GenBank/DDBJ whole genome shotgun (WGS) entry which is preliminary data.</text>
</comment>
<evidence type="ECO:0000313" key="3">
    <source>
        <dbReference type="EMBL" id="GEM79557.1"/>
    </source>
</evidence>
<keyword evidence="4" id="KW-1185">Reference proteome</keyword>
<feature type="compositionally biased region" description="Basic and acidic residues" evidence="2">
    <location>
        <begin position="135"/>
        <end position="145"/>
    </location>
</feature>
<dbReference type="AlphaFoldDB" id="A0A511QR48"/>
<name>A0A511QR48_9VIBR</name>
<dbReference type="SUPFAM" id="SSF111369">
    <property type="entry name" value="HlyD-like secretion proteins"/>
    <property type="match status" value="1"/>
</dbReference>
<dbReference type="Gene3D" id="2.40.30.170">
    <property type="match status" value="1"/>
</dbReference>
<dbReference type="PANTHER" id="PTHR30469:SF12">
    <property type="entry name" value="MULTIDRUG RESISTANCE PROTEIN MDTA"/>
    <property type="match status" value="1"/>
</dbReference>
<dbReference type="NCBIfam" id="TIGR01730">
    <property type="entry name" value="RND_mfp"/>
    <property type="match status" value="1"/>
</dbReference>
<dbReference type="Gene3D" id="1.10.287.470">
    <property type="entry name" value="Helix hairpin bin"/>
    <property type="match status" value="1"/>
</dbReference>
<dbReference type="Gene3D" id="2.40.50.100">
    <property type="match status" value="1"/>
</dbReference>
<proteinExistence type="inferred from homology"/>
<dbReference type="PANTHER" id="PTHR30469">
    <property type="entry name" value="MULTIDRUG RESISTANCE PROTEIN MDTA"/>
    <property type="match status" value="1"/>
</dbReference>
<dbReference type="GO" id="GO:0015562">
    <property type="term" value="F:efflux transmembrane transporter activity"/>
    <property type="evidence" value="ECO:0007669"/>
    <property type="project" value="TreeGrafter"/>
</dbReference>
<feature type="region of interest" description="Disordered" evidence="2">
    <location>
        <begin position="135"/>
        <end position="156"/>
    </location>
</feature>